<dbReference type="AlphaFoldDB" id="A0A2N6TKB9"/>
<keyword evidence="1" id="KW-0175">Coiled coil</keyword>
<protein>
    <submittedName>
        <fullName evidence="2">Uncharacterized protein</fullName>
    </submittedName>
</protein>
<sequence length="658" mass="79797">MEVEIKMLSEREEEIFLKRLLKKYHTETSKKEIKRKKIKGLKKEQRFFFETLAFEENYGGNALEKKEVNDENKEMIFTLKDGIKIIYKYEKNTIDLNDTKAKLSKIEKYDNDNDIMAEYFYHYGLLKKIIYYNKDRSINNINYFDIYYSLQRYGISFINSDFLLEMNKYFKVKTFKEKDIKIYEEIDHKFNFLGNYPSNTLNKNSEALTLKILKDNIEVDQKDIKSFINNLKSFPTITEHYSNNKIIKKDIYKVERIVQVFSENFYKNTFLIGKLERTEYFNENNEIEKVKKINEYIYLRNTFWAAYIPRIEYYFQEKVPVLENKNFVEENVEGNFLEQEEKFLKRLLEKYRAENPKEEINLEEEIKRLEEEIKRMEEENPSIIEESKEFWDNLSFDENDDENDLENEEINTEKKERVYTLKNKTKIIYKYEKNTVDLDDCGAKLSKIEKYNKDEKIEIECFYYYGLLKKIIYYNEDQTINNIDYFNIYYNNEQSSISSVYSFFISKIDKYFKRKNLEEKDIKIYGNTEYGFEFLGNYPSNMINANKEVLILKILIDNIEIEQEDIEYFINNLKSFPTITEYYSNDKIIKKDIFKVERIMEISDNLFFNANLTLQGVLERTEYCNKDNEVGKIKEINKFIHVTEAGFWDYLPRIEFNN</sequence>
<evidence type="ECO:0000313" key="3">
    <source>
        <dbReference type="Proteomes" id="UP000235733"/>
    </source>
</evidence>
<proteinExistence type="predicted"/>
<dbReference type="EMBL" id="PNHC01000003">
    <property type="protein sequence ID" value="PMC69774.1"/>
    <property type="molecule type" value="Genomic_DNA"/>
</dbReference>
<reference evidence="2 3" key="1">
    <citation type="submission" date="2017-09" db="EMBL/GenBank/DDBJ databases">
        <title>Bacterial strain isolated from the female urinary microbiota.</title>
        <authorList>
            <person name="Thomas-White K."/>
            <person name="Kumar N."/>
            <person name="Forster S."/>
            <person name="Putonti C."/>
            <person name="Lawley T."/>
            <person name="Wolfe A.J."/>
        </authorList>
    </citation>
    <scope>NUCLEOTIDE SEQUENCE [LARGE SCALE GENOMIC DNA]</scope>
    <source>
        <strain evidence="2 3">UMB0249</strain>
    </source>
</reference>
<organism evidence="2 3">
    <name type="scientific">Fusobacterium nucleatum</name>
    <dbReference type="NCBI Taxonomy" id="851"/>
    <lineage>
        <taxon>Bacteria</taxon>
        <taxon>Fusobacteriati</taxon>
        <taxon>Fusobacteriota</taxon>
        <taxon>Fusobacteriia</taxon>
        <taxon>Fusobacteriales</taxon>
        <taxon>Fusobacteriaceae</taxon>
        <taxon>Fusobacterium</taxon>
    </lineage>
</organism>
<name>A0A2N6TKB9_FUSNU</name>
<comment type="caution">
    <text evidence="2">The sequence shown here is derived from an EMBL/GenBank/DDBJ whole genome shotgun (WGS) entry which is preliminary data.</text>
</comment>
<gene>
    <name evidence="2" type="ORF">CJ209_04190</name>
</gene>
<accession>A0A2N6TKB9</accession>
<evidence type="ECO:0000256" key="1">
    <source>
        <dbReference type="SAM" id="Coils"/>
    </source>
</evidence>
<dbReference type="Proteomes" id="UP000235733">
    <property type="component" value="Unassembled WGS sequence"/>
</dbReference>
<feature type="coiled-coil region" evidence="1">
    <location>
        <begin position="334"/>
        <end position="386"/>
    </location>
</feature>
<evidence type="ECO:0000313" key="2">
    <source>
        <dbReference type="EMBL" id="PMC69774.1"/>
    </source>
</evidence>